<organism evidence="27 28">
    <name type="scientific">Phyllotreta striolata</name>
    <name type="common">Striped flea beetle</name>
    <name type="synonym">Crioceris striolata</name>
    <dbReference type="NCBI Taxonomy" id="444603"/>
    <lineage>
        <taxon>Eukaryota</taxon>
        <taxon>Metazoa</taxon>
        <taxon>Ecdysozoa</taxon>
        <taxon>Arthropoda</taxon>
        <taxon>Hexapoda</taxon>
        <taxon>Insecta</taxon>
        <taxon>Pterygota</taxon>
        <taxon>Neoptera</taxon>
        <taxon>Endopterygota</taxon>
        <taxon>Coleoptera</taxon>
        <taxon>Polyphaga</taxon>
        <taxon>Cucujiformia</taxon>
        <taxon>Chrysomeloidea</taxon>
        <taxon>Chrysomelidae</taxon>
        <taxon>Galerucinae</taxon>
        <taxon>Alticini</taxon>
        <taxon>Phyllotreta</taxon>
    </lineage>
</organism>
<feature type="binding site" evidence="24">
    <location>
        <position position="145"/>
    </location>
    <ligand>
        <name>substrate</name>
    </ligand>
</feature>
<protein>
    <recommendedName>
        <fullName evidence="20">Citramalyl-CoA lyase, mitochondrial</fullName>
        <ecNumber evidence="4">2.3.3.9</ecNumber>
        <ecNumber evidence="18">3.1.2.30</ecNumber>
        <ecNumber evidence="19">4.1.3.25</ecNumber>
    </recommendedName>
    <alternativeName>
        <fullName evidence="22">(3S)-malyl-CoA thioesterase</fullName>
    </alternativeName>
    <alternativeName>
        <fullName evidence="23">Beta-methylmalate synthase</fullName>
    </alternativeName>
    <alternativeName>
        <fullName evidence="21">Malate synthase</fullName>
    </alternativeName>
</protein>
<reference evidence="27" key="1">
    <citation type="submission" date="2022-01" db="EMBL/GenBank/DDBJ databases">
        <authorList>
            <person name="King R."/>
        </authorList>
    </citation>
    <scope>NUCLEOTIDE SEQUENCE</scope>
</reference>
<evidence type="ECO:0000256" key="9">
    <source>
        <dbReference type="ARBA" id="ARBA00022946"/>
    </source>
</evidence>
<dbReference type="InterPro" id="IPR011206">
    <property type="entry name" value="Citrate_lyase_beta/mcl1/mcl2"/>
</dbReference>
<keyword evidence="9" id="KW-0809">Transit peptide</keyword>
<dbReference type="GO" id="GO:0016787">
    <property type="term" value="F:hydrolase activity"/>
    <property type="evidence" value="ECO:0007669"/>
    <property type="project" value="UniProtKB-KW"/>
</dbReference>
<dbReference type="EC" id="3.1.2.30" evidence="18"/>
<dbReference type="Pfam" id="PF03328">
    <property type="entry name" value="HpcH_HpaI"/>
    <property type="match status" value="1"/>
</dbReference>
<comment type="subcellular location">
    <subcellularLocation>
        <location evidence="2">Mitochondrion</location>
    </subcellularLocation>
</comment>
<feature type="binding site" evidence="25">
    <location>
        <position position="145"/>
    </location>
    <ligand>
        <name>Mg(2+)</name>
        <dbReference type="ChEBI" id="CHEBI:18420"/>
    </ligand>
</feature>
<evidence type="ECO:0000313" key="27">
    <source>
        <dbReference type="EMBL" id="CAG9856980.1"/>
    </source>
</evidence>
<dbReference type="GO" id="GO:0106064">
    <property type="term" value="P:regulation of cobalamin metabolic process"/>
    <property type="evidence" value="ECO:0007669"/>
    <property type="project" value="TreeGrafter"/>
</dbReference>
<keyword evidence="7" id="KW-0378">Hydrolase</keyword>
<keyword evidence="8 25" id="KW-0460">Magnesium</keyword>
<dbReference type="EMBL" id="OU900106">
    <property type="protein sequence ID" value="CAG9856980.1"/>
    <property type="molecule type" value="Genomic_DNA"/>
</dbReference>
<evidence type="ECO:0000256" key="14">
    <source>
        <dbReference type="ARBA" id="ARBA00051623"/>
    </source>
</evidence>
<evidence type="ECO:0000256" key="12">
    <source>
        <dbReference type="ARBA" id="ARBA00023239"/>
    </source>
</evidence>
<evidence type="ECO:0000256" key="8">
    <source>
        <dbReference type="ARBA" id="ARBA00022842"/>
    </source>
</evidence>
<dbReference type="Proteomes" id="UP001153712">
    <property type="component" value="Chromosome 13"/>
</dbReference>
<keyword evidence="11" id="KW-0496">Mitochondrion</keyword>
<dbReference type="GO" id="GO:0004474">
    <property type="term" value="F:malate synthase activity"/>
    <property type="evidence" value="ECO:0007669"/>
    <property type="project" value="UniProtKB-EC"/>
</dbReference>
<evidence type="ECO:0000256" key="2">
    <source>
        <dbReference type="ARBA" id="ARBA00004173"/>
    </source>
</evidence>
<evidence type="ECO:0000256" key="17">
    <source>
        <dbReference type="ARBA" id="ARBA00061542"/>
    </source>
</evidence>
<keyword evidence="6 25" id="KW-0479">Metal-binding</keyword>
<evidence type="ECO:0000256" key="5">
    <source>
        <dbReference type="ARBA" id="ARBA00022679"/>
    </source>
</evidence>
<evidence type="ECO:0000256" key="19">
    <source>
        <dbReference type="ARBA" id="ARBA00066840"/>
    </source>
</evidence>
<feature type="binding site" evidence="24">
    <location>
        <position position="84"/>
    </location>
    <ligand>
        <name>substrate</name>
    </ligand>
</feature>
<evidence type="ECO:0000256" key="22">
    <source>
        <dbReference type="ARBA" id="ARBA00076788"/>
    </source>
</evidence>
<evidence type="ECO:0000256" key="6">
    <source>
        <dbReference type="ARBA" id="ARBA00022723"/>
    </source>
</evidence>
<evidence type="ECO:0000256" key="18">
    <source>
        <dbReference type="ARBA" id="ARBA00066460"/>
    </source>
</evidence>
<evidence type="ECO:0000256" key="3">
    <source>
        <dbReference type="ARBA" id="ARBA00011233"/>
    </source>
</evidence>
<evidence type="ECO:0000256" key="21">
    <source>
        <dbReference type="ARBA" id="ARBA00076231"/>
    </source>
</evidence>
<evidence type="ECO:0000313" key="28">
    <source>
        <dbReference type="Proteomes" id="UP001153712"/>
    </source>
</evidence>
<evidence type="ECO:0000256" key="7">
    <source>
        <dbReference type="ARBA" id="ARBA00022801"/>
    </source>
</evidence>
<evidence type="ECO:0000256" key="4">
    <source>
        <dbReference type="ARBA" id="ARBA00012636"/>
    </source>
</evidence>
<dbReference type="EC" id="2.3.3.9" evidence="4"/>
<dbReference type="InterPro" id="IPR040442">
    <property type="entry name" value="Pyrv_kinase-like_dom_sf"/>
</dbReference>
<evidence type="ECO:0000256" key="11">
    <source>
        <dbReference type="ARBA" id="ARBA00023128"/>
    </source>
</evidence>
<evidence type="ECO:0000256" key="15">
    <source>
        <dbReference type="ARBA" id="ARBA00051672"/>
    </source>
</evidence>
<dbReference type="InterPro" id="IPR005000">
    <property type="entry name" value="Aldolase/citrate-lyase_domain"/>
</dbReference>
<dbReference type="PANTHER" id="PTHR11105:SF0">
    <property type="entry name" value="CITRAMALYL-COA LYASE, MITOCHONDRIAL"/>
    <property type="match status" value="1"/>
</dbReference>
<dbReference type="InterPro" id="IPR040186">
    <property type="entry name" value="Citramalyl-CoA_lyase"/>
</dbReference>
<dbReference type="PANTHER" id="PTHR11105">
    <property type="entry name" value="CITRATE LYASE SUBUNIT BETA-RELATED"/>
    <property type="match status" value="1"/>
</dbReference>
<gene>
    <name evidence="27" type="ORF">PHYEVI_LOCUS3391</name>
</gene>
<dbReference type="FunFam" id="3.20.20.60:FF:000014">
    <property type="entry name" value="Citrate lyase subunit beta-like protein"/>
    <property type="match status" value="1"/>
</dbReference>
<comment type="similarity">
    <text evidence="17">Belongs to the HpcH/HpaI aldolase family. Citrate lyase beta subunit-like subfamily.</text>
</comment>
<sequence length="319" mass="35777">MFKKLINNQIFQVSVRNYKPRRALMYVPGSDERKIDKIRSLQVDCVALDCEDGVALNKKEDARKLITEKLKDIIPTARNDVGVRVNSIDSGLCEEDIKSCLSGSHLPHTLLLPKVETTEHLKWVADKLNNTLETGQKINLIIYIESAIAFINLHDICKTAASLSETGKFTPTSLVFGSDDFCASIGATRTENSNEILYARQKLVLYAKAFNLQAIDMVYIKYKDPDGLKSQCEEGMRMGYTGKQVIHPNQIGIVQESFMPSIDTIEWAQGLLDAFERHQATGKGAFTYRGSMIDMPTMKQAKNIIDLIQSVKKKDPVNN</sequence>
<keyword evidence="10" id="KW-0007">Acetylation</keyword>
<comment type="subunit">
    <text evidence="3">Homotrimer.</text>
</comment>
<evidence type="ECO:0000259" key="26">
    <source>
        <dbReference type="Pfam" id="PF03328"/>
    </source>
</evidence>
<dbReference type="OrthoDB" id="1773at2759"/>
<keyword evidence="28" id="KW-1185">Reference proteome</keyword>
<keyword evidence="5" id="KW-0808">Transferase</keyword>
<feature type="binding site" evidence="25">
    <location>
        <position position="180"/>
    </location>
    <ligand>
        <name>Mg(2+)</name>
        <dbReference type="ChEBI" id="CHEBI:18420"/>
    </ligand>
</feature>
<comment type="function">
    <text evidence="16">Mitochondrial citramalyl-CoA lyase indirectly involved in the vitamin B12 metabolism. Converts citramalyl-CoA into acetyl-CoA and pyruvate in the C5-dicarboxylate catabolism pathway. The C5-dicarboxylate catabolism pathway is required to detoxify itaconate, a vitamin B12-poisoning metabolite. Also acts as a malate synthase in vitro, converting glyoxylate and acetyl-CoA to malate. Also displays malyl-CoA thioesterase activity. Also acts as a beta-methylmalate synthase in vitro, by mediating conversion of glyoxylate and propionyl-CoA to beta-methylmalate. Also has very weak citramalate synthase activity in vitro.</text>
</comment>
<keyword evidence="12" id="KW-0456">Lyase</keyword>
<dbReference type="EC" id="4.1.3.25" evidence="19"/>
<dbReference type="GO" id="GO:0046872">
    <property type="term" value="F:metal ion binding"/>
    <property type="evidence" value="ECO:0007669"/>
    <property type="project" value="UniProtKB-KW"/>
</dbReference>
<evidence type="ECO:0000256" key="20">
    <source>
        <dbReference type="ARBA" id="ARBA00072098"/>
    </source>
</evidence>
<proteinExistence type="inferred from homology"/>
<evidence type="ECO:0000256" key="23">
    <source>
        <dbReference type="ARBA" id="ARBA00083020"/>
    </source>
</evidence>
<comment type="catalytic activity">
    <reaction evidence="15">
        <text>(3S)-citramalyl-CoA = pyruvate + acetyl-CoA</text>
        <dbReference type="Rhea" id="RHEA:22612"/>
        <dbReference type="ChEBI" id="CHEBI:15361"/>
        <dbReference type="ChEBI" id="CHEBI:57288"/>
        <dbReference type="ChEBI" id="CHEBI:58668"/>
        <dbReference type="EC" id="4.1.3.25"/>
    </reaction>
</comment>
<evidence type="ECO:0000256" key="24">
    <source>
        <dbReference type="PIRSR" id="PIRSR015582-1"/>
    </source>
</evidence>
<dbReference type="PIRSF" id="PIRSF015582">
    <property type="entry name" value="Cit_lyase_B"/>
    <property type="match status" value="1"/>
</dbReference>
<comment type="catalytic activity">
    <reaction evidence="14">
        <text>propanoyl-CoA + glyoxylate + H2O = 3-methylmalate + CoA + H(+)</text>
        <dbReference type="Rhea" id="RHEA:47628"/>
        <dbReference type="ChEBI" id="CHEBI:15377"/>
        <dbReference type="ChEBI" id="CHEBI:15378"/>
        <dbReference type="ChEBI" id="CHEBI:36655"/>
        <dbReference type="ChEBI" id="CHEBI:57287"/>
        <dbReference type="ChEBI" id="CHEBI:57392"/>
        <dbReference type="ChEBI" id="CHEBI:87810"/>
    </reaction>
</comment>
<dbReference type="AlphaFoldDB" id="A0A9N9TIK6"/>
<feature type="domain" description="HpcH/HpaI aldolase/citrate lyase" evidence="26">
    <location>
        <begin position="22"/>
        <end position="248"/>
    </location>
</feature>
<dbReference type="GO" id="GO:0005739">
    <property type="term" value="C:mitochondrion"/>
    <property type="evidence" value="ECO:0007669"/>
    <property type="project" value="UniProtKB-SubCell"/>
</dbReference>
<evidence type="ECO:0000256" key="25">
    <source>
        <dbReference type="PIRSR" id="PIRSR015582-2"/>
    </source>
</evidence>
<comment type="cofactor">
    <cofactor evidence="1">
        <name>Mg(2+)</name>
        <dbReference type="ChEBI" id="CHEBI:18420"/>
    </cofactor>
</comment>
<dbReference type="GO" id="GO:0047777">
    <property type="term" value="F:(S)-citramalyl-CoA lyase activity"/>
    <property type="evidence" value="ECO:0007669"/>
    <property type="project" value="UniProtKB-EC"/>
</dbReference>
<dbReference type="Gene3D" id="3.20.20.60">
    <property type="entry name" value="Phosphoenolpyruvate-binding domains"/>
    <property type="match status" value="1"/>
</dbReference>
<dbReference type="SUPFAM" id="SSF51621">
    <property type="entry name" value="Phosphoenolpyruvate/pyruvate domain"/>
    <property type="match status" value="1"/>
</dbReference>
<evidence type="ECO:0000256" key="10">
    <source>
        <dbReference type="ARBA" id="ARBA00022990"/>
    </source>
</evidence>
<comment type="catalytic activity">
    <reaction evidence="13">
        <text>glyoxylate + acetyl-CoA + H2O = (S)-malate + CoA + H(+)</text>
        <dbReference type="Rhea" id="RHEA:18181"/>
        <dbReference type="ChEBI" id="CHEBI:15377"/>
        <dbReference type="ChEBI" id="CHEBI:15378"/>
        <dbReference type="ChEBI" id="CHEBI:15589"/>
        <dbReference type="ChEBI" id="CHEBI:36655"/>
        <dbReference type="ChEBI" id="CHEBI:57287"/>
        <dbReference type="ChEBI" id="CHEBI:57288"/>
        <dbReference type="EC" id="2.3.3.9"/>
    </reaction>
</comment>
<evidence type="ECO:0000256" key="13">
    <source>
        <dbReference type="ARBA" id="ARBA00047918"/>
    </source>
</evidence>
<evidence type="ECO:0000256" key="16">
    <source>
        <dbReference type="ARBA" id="ARBA00055540"/>
    </source>
</evidence>
<accession>A0A9N9TIK6</accession>
<name>A0A9N9TIK6_PHYSR</name>
<dbReference type="InterPro" id="IPR015813">
    <property type="entry name" value="Pyrv/PenolPyrv_kinase-like_dom"/>
</dbReference>
<evidence type="ECO:0000256" key="1">
    <source>
        <dbReference type="ARBA" id="ARBA00001946"/>
    </source>
</evidence>